<keyword evidence="1" id="KW-0472">Membrane</keyword>
<keyword evidence="1" id="KW-0812">Transmembrane</keyword>
<feature type="transmembrane region" description="Helical" evidence="1">
    <location>
        <begin position="78"/>
        <end position="102"/>
    </location>
</feature>
<dbReference type="AlphaFoldDB" id="A0A075GNW3"/>
<proteinExistence type="predicted"/>
<reference evidence="2" key="1">
    <citation type="journal article" date="2014" name="Genome Biol. Evol.">
        <title>Pangenome evidence for extensive interdomain horizontal transfer affecting lineage core and shell genes in uncultured planktonic thaumarchaeota and euryarchaeota.</title>
        <authorList>
            <person name="Deschamps P."/>
            <person name="Zivanovic Y."/>
            <person name="Moreira D."/>
            <person name="Rodriguez-Valera F."/>
            <person name="Lopez-Garcia P."/>
        </authorList>
    </citation>
    <scope>NUCLEOTIDE SEQUENCE</scope>
</reference>
<organism evidence="2">
    <name type="scientific">uncultured marine group II/III euryarchaeote KM3_169_C11</name>
    <dbReference type="NCBI Taxonomy" id="1457922"/>
    <lineage>
        <taxon>Archaea</taxon>
        <taxon>Methanobacteriati</taxon>
        <taxon>Methanobacteriota</taxon>
        <taxon>environmental samples</taxon>
    </lineage>
</organism>
<protein>
    <submittedName>
        <fullName evidence="2">Uncharacterized protein</fullName>
    </submittedName>
</protein>
<evidence type="ECO:0000256" key="1">
    <source>
        <dbReference type="SAM" id="Phobius"/>
    </source>
</evidence>
<evidence type="ECO:0000313" key="2">
    <source>
        <dbReference type="EMBL" id="AIF03707.1"/>
    </source>
</evidence>
<sequence>MKMASDGIHDGFQRRVAERLADSPRWQTPFRVLLVIWSEFTGGLGAWGALRPLVATALAFVPFLFLGQHFNRQHRKGFDWAMLQIPLLLALLWPLLWFWSIFDAYQTAMLSVADDYSVAA</sequence>
<accession>A0A075GNW3</accession>
<keyword evidence="1" id="KW-1133">Transmembrane helix</keyword>
<feature type="transmembrane region" description="Helical" evidence="1">
    <location>
        <begin position="44"/>
        <end position="66"/>
    </location>
</feature>
<dbReference type="EMBL" id="KF900687">
    <property type="protein sequence ID" value="AIF03707.1"/>
    <property type="molecule type" value="Genomic_DNA"/>
</dbReference>
<name>A0A075GNW3_9EURY</name>